<organism evidence="3 4">
    <name type="scientific">Ceutorhynchus assimilis</name>
    <name type="common">cabbage seed weevil</name>
    <dbReference type="NCBI Taxonomy" id="467358"/>
    <lineage>
        <taxon>Eukaryota</taxon>
        <taxon>Metazoa</taxon>
        <taxon>Ecdysozoa</taxon>
        <taxon>Arthropoda</taxon>
        <taxon>Hexapoda</taxon>
        <taxon>Insecta</taxon>
        <taxon>Pterygota</taxon>
        <taxon>Neoptera</taxon>
        <taxon>Endopterygota</taxon>
        <taxon>Coleoptera</taxon>
        <taxon>Polyphaga</taxon>
        <taxon>Cucujiformia</taxon>
        <taxon>Curculionidae</taxon>
        <taxon>Ceutorhynchinae</taxon>
        <taxon>Ceutorhynchus</taxon>
    </lineage>
</organism>
<protein>
    <recommendedName>
        <fullName evidence="5">CDV3 homolog</fullName>
    </recommendedName>
</protein>
<name>A0A9N9QJK4_9CUCU</name>
<dbReference type="Pfam" id="PF15359">
    <property type="entry name" value="CDV3"/>
    <property type="match status" value="1"/>
</dbReference>
<reference evidence="3" key="1">
    <citation type="submission" date="2022-01" db="EMBL/GenBank/DDBJ databases">
        <authorList>
            <person name="King R."/>
        </authorList>
    </citation>
    <scope>NUCLEOTIDE SEQUENCE</scope>
</reference>
<feature type="region of interest" description="Disordered" evidence="2">
    <location>
        <begin position="1"/>
        <end position="70"/>
    </location>
</feature>
<feature type="compositionally biased region" description="Polar residues" evidence="2">
    <location>
        <begin position="235"/>
        <end position="245"/>
    </location>
</feature>
<feature type="compositionally biased region" description="Basic and acidic residues" evidence="2">
    <location>
        <begin position="23"/>
        <end position="49"/>
    </location>
</feature>
<evidence type="ECO:0000313" key="4">
    <source>
        <dbReference type="Proteomes" id="UP001152799"/>
    </source>
</evidence>
<accession>A0A9N9QJK4</accession>
<evidence type="ECO:0000256" key="1">
    <source>
        <dbReference type="ARBA" id="ARBA00006062"/>
    </source>
</evidence>
<dbReference type="Proteomes" id="UP001152799">
    <property type="component" value="Chromosome 1"/>
</dbReference>
<feature type="compositionally biased region" description="Polar residues" evidence="2">
    <location>
        <begin position="84"/>
        <end position="100"/>
    </location>
</feature>
<dbReference type="PANTHER" id="PTHR16284:SF13">
    <property type="entry name" value="PROTEIN CDV3 HOMOLOG"/>
    <property type="match status" value="1"/>
</dbReference>
<keyword evidence="4" id="KW-1185">Reference proteome</keyword>
<dbReference type="InterPro" id="IPR026806">
    <property type="entry name" value="CDV3"/>
</dbReference>
<feature type="compositionally biased region" description="Basic and acidic residues" evidence="2">
    <location>
        <begin position="103"/>
        <end position="114"/>
    </location>
</feature>
<dbReference type="AlphaFoldDB" id="A0A9N9QJK4"/>
<dbReference type="OrthoDB" id="6288097at2759"/>
<proteinExistence type="inferred from homology"/>
<dbReference type="PANTHER" id="PTHR16284">
    <property type="entry name" value="PROTEIN CDV3 HOMOLOG"/>
    <property type="match status" value="1"/>
</dbReference>
<gene>
    <name evidence="3" type="ORF">CEUTPL_LOCUS1021</name>
</gene>
<comment type="similarity">
    <text evidence="1">Belongs to the CDV3 family.</text>
</comment>
<evidence type="ECO:0008006" key="5">
    <source>
        <dbReference type="Google" id="ProtNLM"/>
    </source>
</evidence>
<dbReference type="EMBL" id="OU892277">
    <property type="protein sequence ID" value="CAG9760285.1"/>
    <property type="molecule type" value="Genomic_DNA"/>
</dbReference>
<sequence length="245" mass="27223">MADLDDFFAKKDRKKKTTSKKFATTEEVAKKLEDTAKKTEKQKKERVSEGDDTNPQPHEQDEWKEFEEEKKDYTGLKIGNLTINANQDNIGHQESGSGDQQEGLEHSEDAERKSGPWNRMDSTNQAEEENPSPPPKVVVVEKPTIPEPSTGLKTTYKPPALVRSLNATSAAPARLRGNRGAAPDIHNEDFFPTLSGKKKSGEGAFEVVQQHRASSYKQHSEQSKGGGWPKLSLGNRYNTLSSNDS</sequence>
<dbReference type="GO" id="GO:0005737">
    <property type="term" value="C:cytoplasm"/>
    <property type="evidence" value="ECO:0007669"/>
    <property type="project" value="TreeGrafter"/>
</dbReference>
<evidence type="ECO:0000313" key="3">
    <source>
        <dbReference type="EMBL" id="CAG9760285.1"/>
    </source>
</evidence>
<feature type="compositionally biased region" description="Basic and acidic residues" evidence="2">
    <location>
        <begin position="58"/>
        <end position="70"/>
    </location>
</feature>
<evidence type="ECO:0000256" key="2">
    <source>
        <dbReference type="SAM" id="MobiDB-lite"/>
    </source>
</evidence>
<feature type="region of interest" description="Disordered" evidence="2">
    <location>
        <begin position="84"/>
        <end position="245"/>
    </location>
</feature>